<organism evidence="2 3">
    <name type="scientific">Rickenella mellea</name>
    <dbReference type="NCBI Taxonomy" id="50990"/>
    <lineage>
        <taxon>Eukaryota</taxon>
        <taxon>Fungi</taxon>
        <taxon>Dikarya</taxon>
        <taxon>Basidiomycota</taxon>
        <taxon>Agaricomycotina</taxon>
        <taxon>Agaricomycetes</taxon>
        <taxon>Hymenochaetales</taxon>
        <taxon>Rickenellaceae</taxon>
        <taxon>Rickenella</taxon>
    </lineage>
</organism>
<feature type="domain" description="PPM-type phosphatase" evidence="1">
    <location>
        <begin position="103"/>
        <end position="466"/>
    </location>
</feature>
<reference evidence="2 3" key="1">
    <citation type="submission" date="2018-06" db="EMBL/GenBank/DDBJ databases">
        <title>A transcriptomic atlas of mushroom development highlights an independent origin of complex multicellularity.</title>
        <authorList>
            <consortium name="DOE Joint Genome Institute"/>
            <person name="Krizsan K."/>
            <person name="Almasi E."/>
            <person name="Merenyi Z."/>
            <person name="Sahu N."/>
            <person name="Viragh M."/>
            <person name="Koszo T."/>
            <person name="Mondo S."/>
            <person name="Kiss B."/>
            <person name="Balint B."/>
            <person name="Kues U."/>
            <person name="Barry K."/>
            <person name="Hegedus J.C."/>
            <person name="Henrissat B."/>
            <person name="Johnson J."/>
            <person name="Lipzen A."/>
            <person name="Ohm R."/>
            <person name="Nagy I."/>
            <person name="Pangilinan J."/>
            <person name="Yan J."/>
            <person name="Xiong Y."/>
            <person name="Grigoriev I.V."/>
            <person name="Hibbett D.S."/>
            <person name="Nagy L.G."/>
        </authorList>
    </citation>
    <scope>NUCLEOTIDE SEQUENCE [LARGE SCALE GENOMIC DNA]</scope>
    <source>
        <strain evidence="2 3">SZMC22713</strain>
    </source>
</reference>
<name>A0A4Y7PV19_9AGAM</name>
<dbReference type="OrthoDB" id="420076at2759"/>
<dbReference type="Gene3D" id="3.60.40.10">
    <property type="entry name" value="PPM-type phosphatase domain"/>
    <property type="match status" value="1"/>
</dbReference>
<dbReference type="AlphaFoldDB" id="A0A4Y7PV19"/>
<dbReference type="EMBL" id="ML170202">
    <property type="protein sequence ID" value="TDL18901.1"/>
    <property type="molecule type" value="Genomic_DNA"/>
</dbReference>
<accession>A0A4Y7PV19</accession>
<dbReference type="CDD" id="cd00143">
    <property type="entry name" value="PP2Cc"/>
    <property type="match status" value="1"/>
</dbReference>
<dbReference type="VEuPathDB" id="FungiDB:BD410DRAFT_455866"/>
<dbReference type="SMART" id="SM00332">
    <property type="entry name" value="PP2Cc"/>
    <property type="match status" value="1"/>
</dbReference>
<dbReference type="PANTHER" id="PTHR13832">
    <property type="entry name" value="PROTEIN PHOSPHATASE 2C"/>
    <property type="match status" value="1"/>
</dbReference>
<proteinExistence type="predicted"/>
<dbReference type="GO" id="GO:0004741">
    <property type="term" value="F:[pyruvate dehydrogenase (acetyl-transferring)]-phosphatase activity"/>
    <property type="evidence" value="ECO:0007669"/>
    <property type="project" value="TreeGrafter"/>
</dbReference>
<gene>
    <name evidence="2" type="ORF">BD410DRAFT_455866</name>
</gene>
<dbReference type="InterPro" id="IPR015655">
    <property type="entry name" value="PP2C"/>
</dbReference>
<evidence type="ECO:0000259" key="1">
    <source>
        <dbReference type="PROSITE" id="PS51746"/>
    </source>
</evidence>
<dbReference type="PANTHER" id="PTHR13832:SF792">
    <property type="entry name" value="GM14286P"/>
    <property type="match status" value="1"/>
</dbReference>
<evidence type="ECO:0000313" key="3">
    <source>
        <dbReference type="Proteomes" id="UP000294933"/>
    </source>
</evidence>
<dbReference type="SUPFAM" id="SSF81606">
    <property type="entry name" value="PP2C-like"/>
    <property type="match status" value="1"/>
</dbReference>
<protein>
    <submittedName>
        <fullName evidence="2">Protein serine/threonine phosphatase 2C</fullName>
    </submittedName>
</protein>
<dbReference type="InterPro" id="IPR036457">
    <property type="entry name" value="PPM-type-like_dom_sf"/>
</dbReference>
<keyword evidence="3" id="KW-1185">Reference proteome</keyword>
<dbReference type="STRING" id="50990.A0A4Y7PV19"/>
<evidence type="ECO:0000313" key="2">
    <source>
        <dbReference type="EMBL" id="TDL18901.1"/>
    </source>
</evidence>
<dbReference type="PROSITE" id="PS51746">
    <property type="entry name" value="PPM_2"/>
    <property type="match status" value="1"/>
</dbReference>
<dbReference type="Proteomes" id="UP000294933">
    <property type="component" value="Unassembled WGS sequence"/>
</dbReference>
<dbReference type="InterPro" id="IPR001932">
    <property type="entry name" value="PPM-type_phosphatase-like_dom"/>
</dbReference>
<dbReference type="GO" id="GO:0005739">
    <property type="term" value="C:mitochondrion"/>
    <property type="evidence" value="ECO:0007669"/>
    <property type="project" value="TreeGrafter"/>
</dbReference>
<sequence>MFNVLGRALRSRTRLSSVTVAGTFLVTAGIGAGTLCSSRRVIRLDNEEKLKDNYVIYSSAGAQQSSLRRQKSLDKFAVHPRDVDRVLREHEQSHTVADTTPGISRFYTSQIASNNPTEDDHDEHLVAVPPVAWSLFSVFDGHSGWETSAFLRENLHIAIIGALADLYSKYGPEKRPLNAEVDDAIRGTFQDLDEEIVQESLDRVLSMKTPSKTEAIQTLAPAYAGACALLAFYDAESSLLRVALTGDVRAVLGRRRSDGKFDVHVLSADQNGSNPKEKERIEAAHPGEEVVKGDRVAGMGVSRAFGDALYKWGRAAQLRLKEEFLGKTPWPHILTPPYLTAEPVITTTKIHPGDFLILATDGLWECLSNEEAVGLVGLWMDDQEKGPQVIEREALPVTLNGNQLSVRYRQWRAGKQFVNVDENAATHLIRNAVGGADTDLTAALFSVTSPRSRYYLDDITTTVVFFSAEQ</sequence>
<dbReference type="Pfam" id="PF00481">
    <property type="entry name" value="PP2C"/>
    <property type="match status" value="1"/>
</dbReference>